<protein>
    <submittedName>
        <fullName evidence="2">Cyclin-dependent protein kinase complex component, putative</fullName>
    </submittedName>
</protein>
<dbReference type="Proteomes" id="UP000008383">
    <property type="component" value="Unassembled WGS sequence"/>
</dbReference>
<dbReference type="EMBL" id="ACYE01000247">
    <property type="protein sequence ID" value="EFE40436.1"/>
    <property type="molecule type" value="Genomic_DNA"/>
</dbReference>
<feature type="region of interest" description="Disordered" evidence="1">
    <location>
        <begin position="512"/>
        <end position="556"/>
    </location>
</feature>
<feature type="compositionally biased region" description="Low complexity" evidence="1">
    <location>
        <begin position="83"/>
        <end position="116"/>
    </location>
</feature>
<dbReference type="GO" id="GO:0016538">
    <property type="term" value="F:cyclin-dependent protein serine/threonine kinase regulator activity"/>
    <property type="evidence" value="ECO:0007669"/>
    <property type="project" value="TreeGrafter"/>
</dbReference>
<sequence length="556" mass="61063">MGAVACAPLQPPLIASSSGGQQHRRASSSAGSMLSAGLKRELETAAASSAEAGPVAAATASRETAESAPASISQHHHLHHHQQQQQQQQQQPQQQHPQQPHPHASTTSLPSSTAAASSIIHQRLPDRQRMNGHELPAASQPAFRPAQGSPTSTSTSTSTATSTSTRIKVRDLSHIQSFASEEAAAGSSQHRPGGLQRQYEISSMPVADVIEMVAGLLTKITTTNDRQHEHLHRHIPRAEQRSLPPQTTSVLAFHGKNVPGITILNYLSRIHKYCPTTYEVFISLLVYFDRMTETVNSHLLQQMHRRAHLRPNPSIRTMSTSSSNRPHTSSSSPFFSPANANPNTNTNTNNNATISRRFSSRRSTETSIARVAVSKQHLPPTSPVDHPMRSPSVQDEHDQEAEHDLSDSDDDLSDVSDELNFSHFLVVDSYNIHRLVIAGVTCASKFFSDVFYTNSRYAKVGGLPLIELNHLELQFLLLNDFRLAVPVEELEAYGTMLVQFYARELVAQQQQQQQQQQQHQQQQGTPQPGSNATATSAMQHQGDPPAQNDRFTPTHT</sequence>
<feature type="compositionally biased region" description="Low complexity" evidence="1">
    <location>
        <begin position="45"/>
        <end position="71"/>
    </location>
</feature>
<reference evidence="3" key="1">
    <citation type="journal article" date="2011" name="Genome Biol.">
        <title>Comparative and functional genomics provide insights into the pathogenicity of dermatophytic fungi.</title>
        <authorList>
            <person name="Burmester A."/>
            <person name="Shelest E."/>
            <person name="Gloeckner G."/>
            <person name="Heddergott C."/>
            <person name="Schindler S."/>
            <person name="Staib P."/>
            <person name="Heidel A."/>
            <person name="Felder M."/>
            <person name="Petzold A."/>
            <person name="Szafranski K."/>
            <person name="Feuermann M."/>
            <person name="Pedruzzi I."/>
            <person name="Priebe S."/>
            <person name="Groth M."/>
            <person name="Winkler R."/>
            <person name="Li W."/>
            <person name="Kniemeyer O."/>
            <person name="Schroeckh V."/>
            <person name="Hertweck C."/>
            <person name="Hube B."/>
            <person name="White T.C."/>
            <person name="Platzer M."/>
            <person name="Guthke R."/>
            <person name="Heitman J."/>
            <person name="Woestemeyer J."/>
            <person name="Zipfel P.F."/>
            <person name="Monod M."/>
            <person name="Brakhage A.A."/>
        </authorList>
    </citation>
    <scope>NUCLEOTIDE SEQUENCE [LARGE SCALE GENOMIC DNA]</scope>
    <source>
        <strain evidence="3">HKI 0517</strain>
    </source>
</reference>
<dbReference type="CDD" id="cd20558">
    <property type="entry name" value="CYCLIN_ScPCL7-like"/>
    <property type="match status" value="1"/>
</dbReference>
<dbReference type="KEGG" id="tve:TRV_04830"/>
<feature type="compositionally biased region" description="Low complexity" evidence="1">
    <location>
        <begin position="512"/>
        <end position="523"/>
    </location>
</feature>
<feature type="compositionally biased region" description="Basic and acidic residues" evidence="1">
    <location>
        <begin position="394"/>
        <end position="406"/>
    </location>
</feature>
<feature type="compositionally biased region" description="Low complexity" evidence="1">
    <location>
        <begin position="149"/>
        <end position="165"/>
    </location>
</feature>
<dbReference type="PANTHER" id="PTHR15615:SF94">
    <property type="entry name" value="PHO85 CYCLIN-6-RELATED"/>
    <property type="match status" value="1"/>
</dbReference>
<keyword evidence="2" id="KW-0418">Kinase</keyword>
<dbReference type="GO" id="GO:0005634">
    <property type="term" value="C:nucleus"/>
    <property type="evidence" value="ECO:0007669"/>
    <property type="project" value="TreeGrafter"/>
</dbReference>
<feature type="compositionally biased region" description="Polar residues" evidence="1">
    <location>
        <begin position="524"/>
        <end position="539"/>
    </location>
</feature>
<evidence type="ECO:0000256" key="1">
    <source>
        <dbReference type="SAM" id="MobiDB-lite"/>
    </source>
</evidence>
<evidence type="ECO:0000313" key="3">
    <source>
        <dbReference type="Proteomes" id="UP000008383"/>
    </source>
</evidence>
<feature type="region of interest" description="Disordered" evidence="1">
    <location>
        <begin position="1"/>
        <end position="116"/>
    </location>
</feature>
<name>D4DCH5_TRIVH</name>
<dbReference type="HOGENOM" id="CLU_013692_3_0_1"/>
<dbReference type="InterPro" id="IPR013922">
    <property type="entry name" value="Cyclin_PHO80-like"/>
</dbReference>
<dbReference type="GO" id="GO:0019901">
    <property type="term" value="F:protein kinase binding"/>
    <property type="evidence" value="ECO:0007669"/>
    <property type="project" value="InterPro"/>
</dbReference>
<keyword evidence="3" id="KW-1185">Reference proteome</keyword>
<dbReference type="AlphaFoldDB" id="D4DCH5"/>
<feature type="compositionally biased region" description="Low complexity" evidence="1">
    <location>
        <begin position="27"/>
        <end position="37"/>
    </location>
</feature>
<evidence type="ECO:0000313" key="2">
    <source>
        <dbReference type="EMBL" id="EFE40436.1"/>
    </source>
</evidence>
<dbReference type="GO" id="GO:0000307">
    <property type="term" value="C:cyclin-dependent protein kinase holoenzyme complex"/>
    <property type="evidence" value="ECO:0007669"/>
    <property type="project" value="TreeGrafter"/>
</dbReference>
<keyword evidence="2" id="KW-0808">Transferase</keyword>
<dbReference type="GeneID" id="9576713"/>
<feature type="region of interest" description="Disordered" evidence="1">
    <location>
        <begin position="136"/>
        <end position="169"/>
    </location>
</feature>
<dbReference type="OrthoDB" id="1060854at2759"/>
<gene>
    <name evidence="2" type="ORF">TRV_04830</name>
</gene>
<dbReference type="Gene3D" id="1.10.472.10">
    <property type="entry name" value="Cyclin-like"/>
    <property type="match status" value="1"/>
</dbReference>
<dbReference type="GO" id="GO:0016301">
    <property type="term" value="F:kinase activity"/>
    <property type="evidence" value="ECO:0007669"/>
    <property type="project" value="UniProtKB-KW"/>
</dbReference>
<accession>D4DCH5</accession>
<organism evidence="2 3">
    <name type="scientific">Trichophyton verrucosum (strain HKI 0517)</name>
    <dbReference type="NCBI Taxonomy" id="663202"/>
    <lineage>
        <taxon>Eukaryota</taxon>
        <taxon>Fungi</taxon>
        <taxon>Dikarya</taxon>
        <taxon>Ascomycota</taxon>
        <taxon>Pezizomycotina</taxon>
        <taxon>Eurotiomycetes</taxon>
        <taxon>Eurotiomycetidae</taxon>
        <taxon>Onygenales</taxon>
        <taxon>Arthrodermataceae</taxon>
        <taxon>Trichophyton</taxon>
    </lineage>
</organism>
<feature type="region of interest" description="Disordered" evidence="1">
    <location>
        <begin position="303"/>
        <end position="412"/>
    </location>
</feature>
<dbReference type="PANTHER" id="PTHR15615">
    <property type="match status" value="1"/>
</dbReference>
<proteinExistence type="predicted"/>
<comment type="caution">
    <text evidence="2">The sequence shown here is derived from an EMBL/GenBank/DDBJ whole genome shotgun (WGS) entry which is preliminary data.</text>
</comment>
<dbReference type="Pfam" id="PF08613">
    <property type="entry name" value="Cyclin"/>
    <property type="match status" value="2"/>
</dbReference>
<dbReference type="RefSeq" id="XP_003021054.1">
    <property type="nucleotide sequence ID" value="XM_003021008.1"/>
</dbReference>
<feature type="compositionally biased region" description="Low complexity" evidence="1">
    <location>
        <begin position="319"/>
        <end position="357"/>
    </location>
</feature>